<dbReference type="InterPro" id="IPR011989">
    <property type="entry name" value="ARM-like"/>
</dbReference>
<dbReference type="GO" id="GO:0061608">
    <property type="term" value="F:nuclear import signal receptor activity"/>
    <property type="evidence" value="ECO:0000318"/>
    <property type="project" value="GO_Central"/>
</dbReference>
<protein>
    <recommendedName>
        <fullName evidence="5">Importin subunit alpha</fullName>
    </recommendedName>
</protein>
<evidence type="ECO:0000256" key="3">
    <source>
        <dbReference type="ARBA" id="ARBA00022737"/>
    </source>
</evidence>
<dbReference type="InterPro" id="IPR024931">
    <property type="entry name" value="Importin_alpha"/>
</dbReference>
<proteinExistence type="inferred from homology"/>
<dbReference type="KEGG" id="dpp:DICPUDRAFT_34065"/>
<dbReference type="SUPFAM" id="SSF48371">
    <property type="entry name" value="ARM repeat"/>
    <property type="match status" value="1"/>
</dbReference>
<comment type="similarity">
    <text evidence="1 5">Belongs to the importin alpha family.</text>
</comment>
<feature type="repeat" description="ARM" evidence="6">
    <location>
        <begin position="54"/>
        <end position="97"/>
    </location>
</feature>
<dbReference type="GeneID" id="10501882"/>
<dbReference type="AlphaFoldDB" id="F0ZM18"/>
<dbReference type="eggNOG" id="KOG0166">
    <property type="taxonomic scope" value="Eukaryota"/>
</dbReference>
<dbReference type="InterPro" id="IPR016024">
    <property type="entry name" value="ARM-type_fold"/>
</dbReference>
<dbReference type="RefSeq" id="XP_003288450.1">
    <property type="nucleotide sequence ID" value="XM_003288402.1"/>
</dbReference>
<dbReference type="PROSITE" id="PS50176">
    <property type="entry name" value="ARM_REPEAT"/>
    <property type="match status" value="2"/>
</dbReference>
<dbReference type="VEuPathDB" id="AmoebaDB:DICPUDRAFT_34065"/>
<evidence type="ECO:0000256" key="4">
    <source>
        <dbReference type="ARBA" id="ARBA00022927"/>
    </source>
</evidence>
<name>F0ZM18_DICPU</name>
<evidence type="ECO:0000256" key="1">
    <source>
        <dbReference type="ARBA" id="ARBA00010394"/>
    </source>
</evidence>
<dbReference type="OMA" id="QIPRISH"/>
<dbReference type="GO" id="GO:0005634">
    <property type="term" value="C:nucleus"/>
    <property type="evidence" value="ECO:0000318"/>
    <property type="project" value="GO_Central"/>
</dbReference>
<dbReference type="SMART" id="SM00185">
    <property type="entry name" value="ARM"/>
    <property type="match status" value="5"/>
</dbReference>
<evidence type="ECO:0000313" key="8">
    <source>
        <dbReference type="Proteomes" id="UP000001064"/>
    </source>
</evidence>
<dbReference type="InParanoid" id="F0ZM18"/>
<evidence type="ECO:0000313" key="7">
    <source>
        <dbReference type="EMBL" id="EGC35022.1"/>
    </source>
</evidence>
<dbReference type="OrthoDB" id="16542at2759"/>
<dbReference type="EMBL" id="GL871074">
    <property type="protein sequence ID" value="EGC35022.1"/>
    <property type="molecule type" value="Genomic_DNA"/>
</dbReference>
<keyword evidence="3" id="KW-0677">Repeat</keyword>
<dbReference type="Proteomes" id="UP000001064">
    <property type="component" value="Unassembled WGS sequence"/>
</dbReference>
<feature type="repeat" description="ARM" evidence="6">
    <location>
        <begin position="97"/>
        <end position="135"/>
    </location>
</feature>
<dbReference type="Gene3D" id="1.25.10.10">
    <property type="entry name" value="Leucine-rich Repeat Variant"/>
    <property type="match status" value="1"/>
</dbReference>
<dbReference type="PANTHER" id="PTHR23316">
    <property type="entry name" value="IMPORTIN ALPHA"/>
    <property type="match status" value="1"/>
</dbReference>
<keyword evidence="2 5" id="KW-0813">Transport</keyword>
<sequence>MPSDEIHKMEQQIPNLIKDIHSDNPDDILHASTEIRKLLQIDNSPFLSKIINSGGLPTFIKLLSWDDHPQIQFECCWILTNLAASTSDHTKLLIDEGAIKPLVKLLKSDDESIRQQACWTLGNITCDSDENRDLILHTNAFPLILDIVKNLDDLKLETVQTVSWTISNILRSIREAPRIEYFKQAIPFLSKLLDYRDEEVLKDTCWSLVYGISQENIAITSRIQFVIDIDPLLCSKVIKLLYYKNIDLQTPSIRFISFISSDIINSKDNIYSKTLISSFYNLLQIPRISHMNDTIWSLSQIITADEEQIKELIDGGLVPILVNLLNNADSPVQIDIFLILSNSIVNTTSPKQLLYLLSQSCLKSILNFYLYGSASTDPTLPNEKLIRILLICIENILNIFLFDNNNKQNNQYYQQCLKNLQDSNGLLFLKKLQNHSNKYIKDKTNTILKKISNNNNNNK</sequence>
<dbReference type="Pfam" id="PF00514">
    <property type="entry name" value="Arm"/>
    <property type="match status" value="2"/>
</dbReference>
<keyword evidence="4 5" id="KW-0653">Protein transport</keyword>
<dbReference type="STRING" id="5786.F0ZM18"/>
<dbReference type="GO" id="GO:0005737">
    <property type="term" value="C:cytoplasm"/>
    <property type="evidence" value="ECO:0007669"/>
    <property type="project" value="InterPro"/>
</dbReference>
<dbReference type="GO" id="GO:0008139">
    <property type="term" value="F:nuclear localization sequence binding"/>
    <property type="evidence" value="ECO:0000318"/>
    <property type="project" value="GO_Central"/>
</dbReference>
<reference evidence="8" key="1">
    <citation type="journal article" date="2011" name="Genome Biol.">
        <title>Comparative genomics of the social amoebae Dictyostelium discoideum and Dictyostelium purpureum.</title>
        <authorList>
            <consortium name="US DOE Joint Genome Institute (JGI-PGF)"/>
            <person name="Sucgang R."/>
            <person name="Kuo A."/>
            <person name="Tian X."/>
            <person name="Salerno W."/>
            <person name="Parikh A."/>
            <person name="Feasley C.L."/>
            <person name="Dalin E."/>
            <person name="Tu H."/>
            <person name="Huang E."/>
            <person name="Barry K."/>
            <person name="Lindquist E."/>
            <person name="Shapiro H."/>
            <person name="Bruce D."/>
            <person name="Schmutz J."/>
            <person name="Salamov A."/>
            <person name="Fey P."/>
            <person name="Gaudet P."/>
            <person name="Anjard C."/>
            <person name="Babu M.M."/>
            <person name="Basu S."/>
            <person name="Bushmanova Y."/>
            <person name="van der Wel H."/>
            <person name="Katoh-Kurasawa M."/>
            <person name="Dinh C."/>
            <person name="Coutinho P.M."/>
            <person name="Saito T."/>
            <person name="Elias M."/>
            <person name="Schaap P."/>
            <person name="Kay R.R."/>
            <person name="Henrissat B."/>
            <person name="Eichinger L."/>
            <person name="Rivero F."/>
            <person name="Putnam N.H."/>
            <person name="West C.M."/>
            <person name="Loomis W.F."/>
            <person name="Chisholm R.L."/>
            <person name="Shaulsky G."/>
            <person name="Strassmann J.E."/>
            <person name="Queller D.C."/>
            <person name="Kuspa A."/>
            <person name="Grigoriev I.V."/>
        </authorList>
    </citation>
    <scope>NUCLEOTIDE SEQUENCE [LARGE SCALE GENOMIC DNA]</scope>
    <source>
        <strain evidence="8">QSDP1</strain>
    </source>
</reference>
<dbReference type="GO" id="GO:0006607">
    <property type="term" value="P:NLS-bearing protein import into nucleus"/>
    <property type="evidence" value="ECO:0000318"/>
    <property type="project" value="GO_Central"/>
</dbReference>
<evidence type="ECO:0000256" key="5">
    <source>
        <dbReference type="PIRNR" id="PIRNR005673"/>
    </source>
</evidence>
<accession>F0ZM18</accession>
<gene>
    <name evidence="7" type="ORF">DICPUDRAFT_34065</name>
</gene>
<evidence type="ECO:0000256" key="6">
    <source>
        <dbReference type="PROSITE-ProRule" id="PRU00259"/>
    </source>
</evidence>
<evidence type="ECO:0000256" key="2">
    <source>
        <dbReference type="ARBA" id="ARBA00022448"/>
    </source>
</evidence>
<organism evidence="7 8">
    <name type="scientific">Dictyostelium purpureum</name>
    <name type="common">Slime mold</name>
    <dbReference type="NCBI Taxonomy" id="5786"/>
    <lineage>
        <taxon>Eukaryota</taxon>
        <taxon>Amoebozoa</taxon>
        <taxon>Evosea</taxon>
        <taxon>Eumycetozoa</taxon>
        <taxon>Dictyostelia</taxon>
        <taxon>Dictyosteliales</taxon>
        <taxon>Dictyosteliaceae</taxon>
        <taxon>Dictyostelium</taxon>
    </lineage>
</organism>
<dbReference type="PIRSF" id="PIRSF005673">
    <property type="entry name" value="Importin_alpha"/>
    <property type="match status" value="1"/>
</dbReference>
<dbReference type="InterPro" id="IPR000225">
    <property type="entry name" value="Armadillo"/>
</dbReference>
<keyword evidence="8" id="KW-1185">Reference proteome</keyword>